<dbReference type="InterPro" id="IPR057268">
    <property type="entry name" value="Ribosomal_L18"/>
</dbReference>
<dbReference type="PANTHER" id="PTHR12899">
    <property type="entry name" value="39S RIBOSOMAL PROTEIN L18, MITOCHONDRIAL"/>
    <property type="match status" value="1"/>
</dbReference>
<dbReference type="GO" id="GO:0006412">
    <property type="term" value="P:translation"/>
    <property type="evidence" value="ECO:0007669"/>
    <property type="project" value="UniProtKB-UniRule"/>
</dbReference>
<dbReference type="PANTHER" id="PTHR12899:SF3">
    <property type="entry name" value="LARGE RIBOSOMAL SUBUNIT PROTEIN UL18M"/>
    <property type="match status" value="1"/>
</dbReference>
<evidence type="ECO:0000256" key="1">
    <source>
        <dbReference type="ARBA" id="ARBA00007116"/>
    </source>
</evidence>
<evidence type="ECO:0000256" key="6">
    <source>
        <dbReference type="ARBA" id="ARBA00035197"/>
    </source>
</evidence>
<accession>A0A1G2EY89</accession>
<name>A0A1G2EY89_9BACT</name>
<keyword evidence="5 7" id="KW-0687">Ribonucleoprotein</keyword>
<feature type="compositionally biased region" description="Basic residues" evidence="8">
    <location>
        <begin position="1"/>
        <end position="20"/>
    </location>
</feature>
<dbReference type="Pfam" id="PF00861">
    <property type="entry name" value="Ribosomal_L18p"/>
    <property type="match status" value="1"/>
</dbReference>
<evidence type="ECO:0000256" key="3">
    <source>
        <dbReference type="ARBA" id="ARBA00022884"/>
    </source>
</evidence>
<reference evidence="9 10" key="1">
    <citation type="journal article" date="2016" name="Nat. Commun.">
        <title>Thousands of microbial genomes shed light on interconnected biogeochemical processes in an aquifer system.</title>
        <authorList>
            <person name="Anantharaman K."/>
            <person name="Brown C.T."/>
            <person name="Hug L.A."/>
            <person name="Sharon I."/>
            <person name="Castelle C.J."/>
            <person name="Probst A.J."/>
            <person name="Thomas B.C."/>
            <person name="Singh A."/>
            <person name="Wilkins M.J."/>
            <person name="Karaoz U."/>
            <person name="Brodie E.L."/>
            <person name="Williams K.H."/>
            <person name="Hubbard S.S."/>
            <person name="Banfield J.F."/>
        </authorList>
    </citation>
    <scope>NUCLEOTIDE SEQUENCE [LARGE SCALE GENOMIC DNA]</scope>
</reference>
<feature type="region of interest" description="Disordered" evidence="8">
    <location>
        <begin position="1"/>
        <end position="30"/>
    </location>
</feature>
<comment type="similarity">
    <text evidence="1 7">Belongs to the universal ribosomal protein uL18 family.</text>
</comment>
<dbReference type="EMBL" id="MHMQ01000014">
    <property type="protein sequence ID" value="OGZ30733.1"/>
    <property type="molecule type" value="Genomic_DNA"/>
</dbReference>
<comment type="subunit">
    <text evidence="7">Part of the 50S ribosomal subunit; part of the 5S rRNA/L5/L18/L25 subcomplex. Contacts the 5S and 23S rRNAs.</text>
</comment>
<dbReference type="HAMAP" id="MF_01337_B">
    <property type="entry name" value="Ribosomal_uL18_B"/>
    <property type="match status" value="1"/>
</dbReference>
<protein>
    <recommendedName>
        <fullName evidence="6 7">Large ribosomal subunit protein uL18</fullName>
    </recommendedName>
</protein>
<evidence type="ECO:0000256" key="2">
    <source>
        <dbReference type="ARBA" id="ARBA00022730"/>
    </source>
</evidence>
<gene>
    <name evidence="7" type="primary">rplR</name>
    <name evidence="9" type="ORF">A2931_01885</name>
</gene>
<dbReference type="AlphaFoldDB" id="A0A1G2EY89"/>
<evidence type="ECO:0000256" key="7">
    <source>
        <dbReference type="HAMAP-Rule" id="MF_01337"/>
    </source>
</evidence>
<comment type="function">
    <text evidence="7">This is one of the proteins that bind and probably mediate the attachment of the 5S RNA into the large ribosomal subunit, where it forms part of the central protuberance.</text>
</comment>
<sequence>MKKSNINKKNRRRRRVRSRVKGGPNRPRLSVFRSNKHVYAQIIDDENGKTIIGLADSALKKESKQNKSERAKVLGLALAKLAKEAKIKKVVFDRGGRIYHGRIKSLAEGAREGGLEF</sequence>
<dbReference type="FunFam" id="3.30.420.100:FF:000001">
    <property type="entry name" value="50S ribosomal protein L18"/>
    <property type="match status" value="1"/>
</dbReference>
<proteinExistence type="inferred from homology"/>
<dbReference type="Proteomes" id="UP000177486">
    <property type="component" value="Unassembled WGS sequence"/>
</dbReference>
<dbReference type="GO" id="GO:0003735">
    <property type="term" value="F:structural constituent of ribosome"/>
    <property type="evidence" value="ECO:0007669"/>
    <property type="project" value="InterPro"/>
</dbReference>
<dbReference type="CDD" id="cd00432">
    <property type="entry name" value="Ribosomal_L18_L5e"/>
    <property type="match status" value="1"/>
</dbReference>
<dbReference type="GO" id="GO:0008097">
    <property type="term" value="F:5S rRNA binding"/>
    <property type="evidence" value="ECO:0007669"/>
    <property type="project" value="TreeGrafter"/>
</dbReference>
<evidence type="ECO:0000313" key="9">
    <source>
        <dbReference type="EMBL" id="OGZ30733.1"/>
    </source>
</evidence>
<dbReference type="Gene3D" id="3.30.420.100">
    <property type="match status" value="1"/>
</dbReference>
<keyword evidence="3 7" id="KW-0694">RNA-binding</keyword>
<keyword evidence="2 7" id="KW-0699">rRNA-binding</keyword>
<dbReference type="InterPro" id="IPR005484">
    <property type="entry name" value="Ribosomal_uL18_bac/plant/anim"/>
</dbReference>
<evidence type="ECO:0000313" key="10">
    <source>
        <dbReference type="Proteomes" id="UP000177486"/>
    </source>
</evidence>
<evidence type="ECO:0000256" key="8">
    <source>
        <dbReference type="SAM" id="MobiDB-lite"/>
    </source>
</evidence>
<dbReference type="InterPro" id="IPR004389">
    <property type="entry name" value="Ribosomal_uL18_bac-type"/>
</dbReference>
<comment type="caution">
    <text evidence="9">The sequence shown here is derived from an EMBL/GenBank/DDBJ whole genome shotgun (WGS) entry which is preliminary data.</text>
</comment>
<dbReference type="SUPFAM" id="SSF53137">
    <property type="entry name" value="Translational machinery components"/>
    <property type="match status" value="1"/>
</dbReference>
<evidence type="ECO:0000256" key="4">
    <source>
        <dbReference type="ARBA" id="ARBA00022980"/>
    </source>
</evidence>
<dbReference type="NCBIfam" id="TIGR00060">
    <property type="entry name" value="L18_bact"/>
    <property type="match status" value="1"/>
</dbReference>
<dbReference type="GO" id="GO:0022625">
    <property type="term" value="C:cytosolic large ribosomal subunit"/>
    <property type="evidence" value="ECO:0007669"/>
    <property type="project" value="TreeGrafter"/>
</dbReference>
<keyword evidence="4 7" id="KW-0689">Ribosomal protein</keyword>
<organism evidence="9 10">
    <name type="scientific">Candidatus Niyogibacteria bacterium RIFCSPLOWO2_01_FULL_45_48</name>
    <dbReference type="NCBI Taxonomy" id="1801724"/>
    <lineage>
        <taxon>Bacteria</taxon>
        <taxon>Candidatus Niyogiibacteriota</taxon>
    </lineage>
</organism>
<evidence type="ECO:0000256" key="5">
    <source>
        <dbReference type="ARBA" id="ARBA00023274"/>
    </source>
</evidence>